<dbReference type="InterPro" id="IPR032828">
    <property type="entry name" value="PolyA_RNA-bd"/>
</dbReference>
<evidence type="ECO:0000256" key="4">
    <source>
        <dbReference type="ARBA" id="ARBA00022884"/>
    </source>
</evidence>
<keyword evidence="9" id="KW-1185">Reference proteome</keyword>
<proteinExistence type="inferred from homology"/>
<keyword evidence="3" id="KW-0547">Nucleotide-binding</keyword>
<dbReference type="InterPro" id="IPR043519">
    <property type="entry name" value="NT_sf"/>
</dbReference>
<accession>A0A8H3IBM0</accession>
<dbReference type="GO" id="GO:0052927">
    <property type="term" value="F:CC tRNA cytidylyltransferase activity"/>
    <property type="evidence" value="ECO:0007669"/>
    <property type="project" value="TreeGrafter"/>
</dbReference>
<dbReference type="PANTHER" id="PTHR13734:SF5">
    <property type="entry name" value="CCA TRNA NUCLEOTIDYLTRANSFERASE, MITOCHONDRIAL"/>
    <property type="match status" value="1"/>
</dbReference>
<keyword evidence="2 5" id="KW-0808">Transferase</keyword>
<name>A0A8H3IBM0_9LECA</name>
<evidence type="ECO:0000313" key="9">
    <source>
        <dbReference type="Proteomes" id="UP000664521"/>
    </source>
</evidence>
<dbReference type="GO" id="GO:0005739">
    <property type="term" value="C:mitochondrion"/>
    <property type="evidence" value="ECO:0007669"/>
    <property type="project" value="UniProtKB-ARBA"/>
</dbReference>
<evidence type="ECO:0000256" key="1">
    <source>
        <dbReference type="ARBA" id="ARBA00007265"/>
    </source>
</evidence>
<gene>
    <name evidence="8" type="primary">CCA1</name>
    <name evidence="8" type="ORF">HETSPECPRED_002077</name>
</gene>
<dbReference type="AlphaFoldDB" id="A0A8H3IBM0"/>
<dbReference type="SUPFAM" id="SSF81301">
    <property type="entry name" value="Nucleotidyltransferase"/>
    <property type="match status" value="1"/>
</dbReference>
<dbReference type="EMBL" id="CAJPDS010000014">
    <property type="protein sequence ID" value="CAF9914770.1"/>
    <property type="molecule type" value="Genomic_DNA"/>
</dbReference>
<feature type="domain" description="Poly A polymerase head" evidence="6">
    <location>
        <begin position="39"/>
        <end position="182"/>
    </location>
</feature>
<dbReference type="Gene3D" id="3.30.460.10">
    <property type="entry name" value="Beta Polymerase, domain 2"/>
    <property type="match status" value="1"/>
</dbReference>
<keyword evidence="4 5" id="KW-0694">RNA-binding</keyword>
<dbReference type="SUPFAM" id="SSF81891">
    <property type="entry name" value="Poly A polymerase C-terminal region-like"/>
    <property type="match status" value="1"/>
</dbReference>
<sequence>MKTVSPLFDLTKVEGQIRQLLLETSDHIATLNGYQRPELRFAGGWVRDKLLGLPSDDIDVCIDNMTGYKFVTLMQDFVNASCDVEKAKSILGTLAKVDANPDKSKHLETTIMRVFKLHLDFVNLRKEVYNETSRTPTMTFGTAEEDALRRDSTINSLFFNLTSSKVEDFTGRGLQDLQDKMIKTPLAPYETFRDDPLRVLRHIRFASKLDFTIASADEQAMGDPGIQTALKLKISRERIGGEIEKMLKGPNPLKALCLVQDLGLYDTIFSYPLEPGPNWANVPPNPAGNNLLSLMPDKFISKFGHVLLRAEDRYHAWLLFALVPWAKLASHNARHPKGKRLATAAAVVARDGIKAPNKAPNNIIDIVEHASRFVLEVQAMIKESTNNSLVEEDSNGEKQAHSSLRLVYGKAIRSWGAHWRLCVFYSFFVQIYESDTSSWQMVFESYTSWLSQIESLRLLEVYSLKPLANGTDLQKALGASPGKWTKIATDMVIEWQLLNPDELDPEKAVAEVQRRKGELNLTK</sequence>
<comment type="caution">
    <text evidence="8">The sequence shown here is derived from an EMBL/GenBank/DDBJ whole genome shotgun (WGS) entry which is preliminary data.</text>
</comment>
<evidence type="ECO:0000259" key="7">
    <source>
        <dbReference type="Pfam" id="PF12627"/>
    </source>
</evidence>
<evidence type="ECO:0000256" key="2">
    <source>
        <dbReference type="ARBA" id="ARBA00022679"/>
    </source>
</evidence>
<dbReference type="CDD" id="cd05398">
    <property type="entry name" value="NT_ClassII-CCAase"/>
    <property type="match status" value="1"/>
</dbReference>
<dbReference type="GO" id="GO:0052929">
    <property type="term" value="F:ATP:3'-cytidine-cytidine-tRNA adenylyltransferase activity"/>
    <property type="evidence" value="ECO:0007669"/>
    <property type="project" value="TreeGrafter"/>
</dbReference>
<reference evidence="8" key="1">
    <citation type="submission" date="2021-03" db="EMBL/GenBank/DDBJ databases">
        <authorList>
            <person name="Tagirdzhanova G."/>
        </authorList>
    </citation>
    <scope>NUCLEOTIDE SEQUENCE</scope>
</reference>
<dbReference type="FunFam" id="3.30.460.10:FF:000019">
    <property type="entry name" value="tRNA nucleotidyltransferase cca2"/>
    <property type="match status" value="1"/>
</dbReference>
<organism evidence="8 9">
    <name type="scientific">Heterodermia speciosa</name>
    <dbReference type="NCBI Taxonomy" id="116794"/>
    <lineage>
        <taxon>Eukaryota</taxon>
        <taxon>Fungi</taxon>
        <taxon>Dikarya</taxon>
        <taxon>Ascomycota</taxon>
        <taxon>Pezizomycotina</taxon>
        <taxon>Lecanoromycetes</taxon>
        <taxon>OSLEUM clade</taxon>
        <taxon>Lecanoromycetidae</taxon>
        <taxon>Caliciales</taxon>
        <taxon>Physciaceae</taxon>
        <taxon>Heterodermia</taxon>
    </lineage>
</organism>
<dbReference type="GO" id="GO:0003723">
    <property type="term" value="F:RNA binding"/>
    <property type="evidence" value="ECO:0007669"/>
    <property type="project" value="UniProtKB-KW"/>
</dbReference>
<dbReference type="Gene3D" id="1.10.3090.10">
    <property type="entry name" value="cca-adding enzyme, domain 2"/>
    <property type="match status" value="1"/>
</dbReference>
<evidence type="ECO:0000259" key="6">
    <source>
        <dbReference type="Pfam" id="PF01743"/>
    </source>
</evidence>
<dbReference type="GO" id="GO:0000166">
    <property type="term" value="F:nucleotide binding"/>
    <property type="evidence" value="ECO:0007669"/>
    <property type="project" value="UniProtKB-KW"/>
</dbReference>
<dbReference type="PANTHER" id="PTHR13734">
    <property type="entry name" value="TRNA-NUCLEOTIDYLTRANSFERASE"/>
    <property type="match status" value="1"/>
</dbReference>
<protein>
    <submittedName>
        <fullName evidence="8">CCA tRNA nucleotidyltransferase, mitochondrial</fullName>
    </submittedName>
</protein>
<comment type="similarity">
    <text evidence="1 5">Belongs to the tRNA nucleotidyltransferase/poly(A) polymerase family.</text>
</comment>
<dbReference type="GO" id="GO:0001680">
    <property type="term" value="P:tRNA 3'-terminal CCA addition"/>
    <property type="evidence" value="ECO:0007669"/>
    <property type="project" value="UniProtKB-ARBA"/>
</dbReference>
<feature type="domain" description="tRNA nucleotidyltransferase/poly(A) polymerase RNA and SrmB- binding" evidence="7">
    <location>
        <begin position="233"/>
        <end position="269"/>
    </location>
</feature>
<dbReference type="Proteomes" id="UP000664521">
    <property type="component" value="Unassembled WGS sequence"/>
</dbReference>
<dbReference type="Pfam" id="PF01743">
    <property type="entry name" value="PolyA_pol"/>
    <property type="match status" value="1"/>
</dbReference>
<evidence type="ECO:0000313" key="8">
    <source>
        <dbReference type="EMBL" id="CAF9914770.1"/>
    </source>
</evidence>
<dbReference type="OrthoDB" id="445712at2759"/>
<dbReference type="InterPro" id="IPR002646">
    <property type="entry name" value="PolA_pol_head_dom"/>
</dbReference>
<evidence type="ECO:0000256" key="5">
    <source>
        <dbReference type="RuleBase" id="RU003953"/>
    </source>
</evidence>
<evidence type="ECO:0000256" key="3">
    <source>
        <dbReference type="ARBA" id="ARBA00022741"/>
    </source>
</evidence>
<dbReference type="Pfam" id="PF12627">
    <property type="entry name" value="PolyA_pol_RNAbd"/>
    <property type="match status" value="1"/>
</dbReference>